<dbReference type="InParanoid" id="A0A409Y3D2"/>
<organism evidence="2 3">
    <name type="scientific">Gymnopilus dilepis</name>
    <dbReference type="NCBI Taxonomy" id="231916"/>
    <lineage>
        <taxon>Eukaryota</taxon>
        <taxon>Fungi</taxon>
        <taxon>Dikarya</taxon>
        <taxon>Basidiomycota</taxon>
        <taxon>Agaricomycotina</taxon>
        <taxon>Agaricomycetes</taxon>
        <taxon>Agaricomycetidae</taxon>
        <taxon>Agaricales</taxon>
        <taxon>Agaricineae</taxon>
        <taxon>Hymenogastraceae</taxon>
        <taxon>Gymnopilus</taxon>
    </lineage>
</organism>
<accession>A0A409Y3D2</accession>
<dbReference type="GO" id="GO:0033540">
    <property type="term" value="P:fatty acid beta-oxidation using acyl-CoA oxidase"/>
    <property type="evidence" value="ECO:0007669"/>
    <property type="project" value="TreeGrafter"/>
</dbReference>
<dbReference type="InterPro" id="IPR055060">
    <property type="entry name" value="ACOX_C_alpha1"/>
</dbReference>
<dbReference type="OrthoDB" id="538336at2759"/>
<dbReference type="GO" id="GO:0055088">
    <property type="term" value="P:lipid homeostasis"/>
    <property type="evidence" value="ECO:0007669"/>
    <property type="project" value="TreeGrafter"/>
</dbReference>
<proteinExistence type="predicted"/>
<dbReference type="GO" id="GO:0005504">
    <property type="term" value="F:fatty acid binding"/>
    <property type="evidence" value="ECO:0007669"/>
    <property type="project" value="TreeGrafter"/>
</dbReference>
<dbReference type="GO" id="GO:0003997">
    <property type="term" value="F:acyl-CoA oxidase activity"/>
    <property type="evidence" value="ECO:0007669"/>
    <property type="project" value="InterPro"/>
</dbReference>
<protein>
    <recommendedName>
        <fullName evidence="1">Acyl-CoA oxidase C-alpha1 domain-containing protein</fullName>
    </recommendedName>
</protein>
<dbReference type="Gene3D" id="2.40.110.10">
    <property type="entry name" value="Butyryl-CoA Dehydrogenase, subunit A, domain 2"/>
    <property type="match status" value="1"/>
</dbReference>
<dbReference type="PANTHER" id="PTHR10909:SF382">
    <property type="entry name" value="ACYL-COENZYME A OXIDASE"/>
    <property type="match status" value="1"/>
</dbReference>
<dbReference type="Pfam" id="PF22924">
    <property type="entry name" value="ACOX_C_alpha1"/>
    <property type="match status" value="1"/>
</dbReference>
<dbReference type="SUPFAM" id="SSF56645">
    <property type="entry name" value="Acyl-CoA dehydrogenase NM domain-like"/>
    <property type="match status" value="1"/>
</dbReference>
<dbReference type="SUPFAM" id="SSF47203">
    <property type="entry name" value="Acyl-CoA dehydrogenase C-terminal domain-like"/>
    <property type="match status" value="1"/>
</dbReference>
<evidence type="ECO:0000313" key="3">
    <source>
        <dbReference type="Proteomes" id="UP000284706"/>
    </source>
</evidence>
<dbReference type="GO" id="GO:0071949">
    <property type="term" value="F:FAD binding"/>
    <property type="evidence" value="ECO:0007669"/>
    <property type="project" value="InterPro"/>
</dbReference>
<name>A0A409Y3D2_9AGAR</name>
<dbReference type="AlphaFoldDB" id="A0A409Y3D2"/>
<sequence>MTIQTPTHPTRNLAEDRLFRIRSDEISEEEQTSLSYSRAKAVARLYNLSKEDVNYLSEKFWLSHTDPIWTMDGAAATLFTIQVNLCAGTIGRYLKQQPYLEETLQRVLSFEYSGQFCLTEVGHGLNALHLETTATLVDSEFVLNTPSEGAAKFMPPTKPMGDPCVAVVFATTIIDGENRGIKPFLVPINDGVNMHPGVVCKVLPHRGGSLPVNHSLTYFNNVQLPLTALLGSPEKPKDLRLSFLSLISRVAVGTIAIGSLGVPALQVASHIAAKYSLRRTIVDSQEIVKPIISLRTQQAPIMIALAQAFVMKAFHQAAVKLFMNQNLDIRVRHAVATIMKVVMMQHSQNANLGLGDRCGAQGLFKTNQLFSIFCDLRGSAIAEGDTLALSIRLASELLLGRYSVPPALNPQSLLALHEAGLFEELQDVLKDIGHHRASDFDRLILPDCLPFVQAIGHRMAYEAAVDAGMESSLVKLYEASCVRLDSSWYAEKLGLSRLQQRQAEATAIDEVFAQTEELLEQMAVGPYILAPIVSEERWAKYVSGLVPYGASDSESEIAEQDGLKSV</sequence>
<dbReference type="EMBL" id="NHYE01001226">
    <property type="protein sequence ID" value="PPQ97556.1"/>
    <property type="molecule type" value="Genomic_DNA"/>
</dbReference>
<dbReference type="PANTHER" id="PTHR10909">
    <property type="entry name" value="ELECTRON TRANSPORT OXIDOREDUCTASE"/>
    <property type="match status" value="1"/>
</dbReference>
<gene>
    <name evidence="2" type="ORF">CVT26_002341</name>
</gene>
<dbReference type="InterPro" id="IPR012258">
    <property type="entry name" value="Acyl-CoA_oxidase"/>
</dbReference>
<dbReference type="Proteomes" id="UP000284706">
    <property type="component" value="Unassembled WGS sequence"/>
</dbReference>
<evidence type="ECO:0000313" key="2">
    <source>
        <dbReference type="EMBL" id="PPQ97556.1"/>
    </source>
</evidence>
<dbReference type="Gene3D" id="1.20.140.10">
    <property type="entry name" value="Butyryl-CoA Dehydrogenase, subunit A, domain 3"/>
    <property type="match status" value="1"/>
</dbReference>
<evidence type="ECO:0000259" key="1">
    <source>
        <dbReference type="Pfam" id="PF22924"/>
    </source>
</evidence>
<reference evidence="2 3" key="1">
    <citation type="journal article" date="2018" name="Evol. Lett.">
        <title>Horizontal gene cluster transfer increased hallucinogenic mushroom diversity.</title>
        <authorList>
            <person name="Reynolds H.T."/>
            <person name="Vijayakumar V."/>
            <person name="Gluck-Thaler E."/>
            <person name="Korotkin H.B."/>
            <person name="Matheny P.B."/>
            <person name="Slot J.C."/>
        </authorList>
    </citation>
    <scope>NUCLEOTIDE SEQUENCE [LARGE SCALE GENOMIC DNA]</scope>
    <source>
        <strain evidence="2 3">SRW20</strain>
    </source>
</reference>
<comment type="caution">
    <text evidence="2">The sequence shown here is derived from an EMBL/GenBank/DDBJ whole genome shotgun (WGS) entry which is preliminary data.</text>
</comment>
<dbReference type="InterPro" id="IPR046373">
    <property type="entry name" value="Acyl-CoA_Oxase/DH_mid-dom_sf"/>
</dbReference>
<keyword evidence="3" id="KW-1185">Reference proteome</keyword>
<dbReference type="GO" id="GO:0005777">
    <property type="term" value="C:peroxisome"/>
    <property type="evidence" value="ECO:0007669"/>
    <property type="project" value="InterPro"/>
</dbReference>
<dbReference type="InterPro" id="IPR036250">
    <property type="entry name" value="AcylCo_DH-like_C"/>
</dbReference>
<dbReference type="InterPro" id="IPR009100">
    <property type="entry name" value="AcylCoA_DH/oxidase_NM_dom_sf"/>
</dbReference>
<feature type="domain" description="Acyl-CoA oxidase C-alpha1" evidence="1">
    <location>
        <begin position="264"/>
        <end position="397"/>
    </location>
</feature>
<dbReference type="STRING" id="231916.A0A409Y3D2"/>